<dbReference type="AlphaFoldDB" id="D0KY53"/>
<gene>
    <name evidence="2" type="ordered locus">Hneap_0522</name>
</gene>
<evidence type="ECO:0000256" key="1">
    <source>
        <dbReference type="SAM" id="MobiDB-lite"/>
    </source>
</evidence>
<feature type="region of interest" description="Disordered" evidence="1">
    <location>
        <begin position="1"/>
        <end position="21"/>
    </location>
</feature>
<dbReference type="KEGG" id="hna:Hneap_0522"/>
<evidence type="ECO:0000313" key="2">
    <source>
        <dbReference type="EMBL" id="ACX95376.1"/>
    </source>
</evidence>
<dbReference type="Proteomes" id="UP000009102">
    <property type="component" value="Chromosome"/>
</dbReference>
<keyword evidence="3" id="KW-1185">Reference proteome</keyword>
<feature type="compositionally biased region" description="Polar residues" evidence="1">
    <location>
        <begin position="12"/>
        <end position="21"/>
    </location>
</feature>
<organism evidence="2 3">
    <name type="scientific">Halothiobacillus neapolitanus (strain ATCC 23641 / DSM 15147 / CIP 104769 / NCIMB 8539 / c2)</name>
    <name type="common">Thiobacillus neapolitanus</name>
    <dbReference type="NCBI Taxonomy" id="555778"/>
    <lineage>
        <taxon>Bacteria</taxon>
        <taxon>Pseudomonadati</taxon>
        <taxon>Pseudomonadota</taxon>
        <taxon>Gammaproteobacteria</taxon>
        <taxon>Chromatiales</taxon>
        <taxon>Halothiobacillaceae</taxon>
        <taxon>Halothiobacillus</taxon>
    </lineage>
</organism>
<proteinExistence type="predicted"/>
<name>D0KY53_HALNC</name>
<dbReference type="HOGENOM" id="CLU_3200539_0_0_6"/>
<protein>
    <submittedName>
        <fullName evidence="2">Uncharacterized protein</fullName>
    </submittedName>
</protein>
<evidence type="ECO:0000313" key="3">
    <source>
        <dbReference type="Proteomes" id="UP000009102"/>
    </source>
</evidence>
<reference evidence="2 3" key="1">
    <citation type="submission" date="2009-10" db="EMBL/GenBank/DDBJ databases">
        <title>Complete sequence of Halothiobacillus neapolitanus c2.</title>
        <authorList>
            <consortium name="US DOE Joint Genome Institute"/>
            <person name="Lucas S."/>
            <person name="Copeland A."/>
            <person name="Lapidus A."/>
            <person name="Glavina del Rio T."/>
            <person name="Tice H."/>
            <person name="Bruce D."/>
            <person name="Goodwin L."/>
            <person name="Pitluck S."/>
            <person name="Davenport K."/>
            <person name="Brettin T."/>
            <person name="Detter J.C."/>
            <person name="Han C."/>
            <person name="Tapia R."/>
            <person name="Larimer F."/>
            <person name="Land M."/>
            <person name="Hauser L."/>
            <person name="Kyrpides N."/>
            <person name="Mikhailova N."/>
            <person name="Kerfeld C."/>
            <person name="Cannon G."/>
            <person name="Heinhort S."/>
        </authorList>
    </citation>
    <scope>NUCLEOTIDE SEQUENCE [LARGE SCALE GENOMIC DNA]</scope>
    <source>
        <strain evidence="3">ATCC 23641 / c2</strain>
    </source>
</reference>
<dbReference type="EMBL" id="CP001801">
    <property type="protein sequence ID" value="ACX95376.1"/>
    <property type="molecule type" value="Genomic_DNA"/>
</dbReference>
<sequence>MPFSIPIAGRNTGRNTEPSGQNALTSFQTRLLFILIMIKIQALAA</sequence>
<accession>D0KY53</accession>
<dbReference type="STRING" id="555778.Hneap_0522"/>